<dbReference type="EMBL" id="JAWDGP010003560">
    <property type="protein sequence ID" value="KAK3773123.1"/>
    <property type="molecule type" value="Genomic_DNA"/>
</dbReference>
<reference evidence="1" key="1">
    <citation type="journal article" date="2023" name="G3 (Bethesda)">
        <title>A reference genome for the long-term kleptoplast-retaining sea slug Elysia crispata morphotype clarki.</title>
        <authorList>
            <person name="Eastman K.E."/>
            <person name="Pendleton A.L."/>
            <person name="Shaikh M.A."/>
            <person name="Suttiyut T."/>
            <person name="Ogas R."/>
            <person name="Tomko P."/>
            <person name="Gavelis G."/>
            <person name="Widhalm J.R."/>
            <person name="Wisecaver J.H."/>
        </authorList>
    </citation>
    <scope>NUCLEOTIDE SEQUENCE</scope>
    <source>
        <strain evidence="1">ECLA1</strain>
    </source>
</reference>
<protein>
    <submittedName>
        <fullName evidence="1">Uncharacterized protein</fullName>
    </submittedName>
</protein>
<dbReference type="AlphaFoldDB" id="A0AAE0ZPA6"/>
<gene>
    <name evidence="1" type="ORF">RRG08_016226</name>
</gene>
<evidence type="ECO:0000313" key="1">
    <source>
        <dbReference type="EMBL" id="KAK3773123.1"/>
    </source>
</evidence>
<organism evidence="1 2">
    <name type="scientific">Elysia crispata</name>
    <name type="common">lettuce slug</name>
    <dbReference type="NCBI Taxonomy" id="231223"/>
    <lineage>
        <taxon>Eukaryota</taxon>
        <taxon>Metazoa</taxon>
        <taxon>Spiralia</taxon>
        <taxon>Lophotrochozoa</taxon>
        <taxon>Mollusca</taxon>
        <taxon>Gastropoda</taxon>
        <taxon>Heterobranchia</taxon>
        <taxon>Euthyneura</taxon>
        <taxon>Panpulmonata</taxon>
        <taxon>Sacoglossa</taxon>
        <taxon>Placobranchoidea</taxon>
        <taxon>Plakobranchidae</taxon>
        <taxon>Elysia</taxon>
    </lineage>
</organism>
<name>A0AAE0ZPA6_9GAST</name>
<dbReference type="Proteomes" id="UP001283361">
    <property type="component" value="Unassembled WGS sequence"/>
</dbReference>
<proteinExistence type="predicted"/>
<sequence length="143" mass="16441">MDNIHVKQQSESSTDGQTNSFGNCQCQLLMCRRSLISQKPSRAARLLIRNSVNSTEIRGLHAVRLTLADWRWVSWAVTQHSRVLNWDNTCGVTASFPRKRLLVTDILRRSVQQFQTTTIRKQLWVGLYPPVSGLSNLFHNEVY</sequence>
<accession>A0AAE0ZPA6</accession>
<evidence type="ECO:0000313" key="2">
    <source>
        <dbReference type="Proteomes" id="UP001283361"/>
    </source>
</evidence>
<keyword evidence="2" id="KW-1185">Reference proteome</keyword>
<comment type="caution">
    <text evidence="1">The sequence shown here is derived from an EMBL/GenBank/DDBJ whole genome shotgun (WGS) entry which is preliminary data.</text>
</comment>